<dbReference type="CDD" id="cd12885">
    <property type="entry name" value="SPRY_RanBP_like"/>
    <property type="match status" value="2"/>
</dbReference>
<name>A0ABR4MZ59_9FUNG</name>
<proteinExistence type="predicted"/>
<keyword evidence="4" id="KW-1185">Reference proteome</keyword>
<dbReference type="SUPFAM" id="SSF81383">
    <property type="entry name" value="F-box domain"/>
    <property type="match status" value="1"/>
</dbReference>
<dbReference type="InterPro" id="IPR001870">
    <property type="entry name" value="B30.2/SPRY"/>
</dbReference>
<dbReference type="InterPro" id="IPR036047">
    <property type="entry name" value="F-box-like_dom_sf"/>
</dbReference>
<protein>
    <submittedName>
        <fullName evidence="3">SPRY domain-containing protein 3</fullName>
    </submittedName>
</protein>
<dbReference type="SUPFAM" id="SSF49899">
    <property type="entry name" value="Concanavalin A-like lectins/glucanases"/>
    <property type="match status" value="2"/>
</dbReference>
<reference evidence="3 4" key="1">
    <citation type="submission" date="2023-09" db="EMBL/GenBank/DDBJ databases">
        <title>Pangenome analysis of Batrachochytrium dendrobatidis and related Chytrids.</title>
        <authorList>
            <person name="Yacoub M.N."/>
            <person name="Stajich J.E."/>
            <person name="James T.Y."/>
        </authorList>
    </citation>
    <scope>NUCLEOTIDE SEQUENCE [LARGE SCALE GENOMIC DNA]</scope>
    <source>
        <strain evidence="3 4">JEL0888</strain>
    </source>
</reference>
<dbReference type="PROSITE" id="PS50188">
    <property type="entry name" value="B302_SPRY"/>
    <property type="match status" value="1"/>
</dbReference>
<feature type="domain" description="B30.2/SPRY" evidence="2">
    <location>
        <begin position="362"/>
        <end position="553"/>
    </location>
</feature>
<sequence length="564" mass="58917">MPSAAPVAASTAPRASPSLGDLPAELVLAVSSFLDAEPLRVLAQACARLRRILLRPTLLSFSPRLPLPSADVHVQASAAAGKHTVVFAQDPTRTSLLAMCYDDAVETPSVGGTSITYRGLRKRGDRCVFSRAPLATQLSLALPGCIGASHAASSAAGGAGGMAAAPPCALAVPIAPGDERFRCAYFEVTVVDEPHLHADLPMRIGLVLPDELADHDHPPGSFHGSIAYRSSDGYVDVGERNGELFQFGPVWRRGDTVGCGVAPNAGEHGVVFFTLNGRWIGDAPLRVTETPLSYRKQWHAAVSSAGPAVMAVNYGQRPFAFAMLAGSISPVLQARLREAPTPHVAAALAMAPVAAWFMEPNTLPDGHDTGARPTVASPSGDGDGIDNNNANGAALAIQFGDNGPAVARSCLSSLPIGHRPNYTHADGTRFQYFEATLDAAGPGFNAFVSIGIATRPYTLLHHIGWSTHSAALHSDDAKMFNNALQHGNDIGCEPFGAGAVVGCAYAPATGQVFFTRNGAMVGAPVAVERRCYHGAVAAIRAWRVSLNFGHRPFAFGPANAGRPE</sequence>
<dbReference type="InterPro" id="IPR044736">
    <property type="entry name" value="Gid1/RanBPM/SPLA_SPRY"/>
</dbReference>
<organism evidence="3 4">
    <name type="scientific">Polyrhizophydium stewartii</name>
    <dbReference type="NCBI Taxonomy" id="2732419"/>
    <lineage>
        <taxon>Eukaryota</taxon>
        <taxon>Fungi</taxon>
        <taxon>Fungi incertae sedis</taxon>
        <taxon>Chytridiomycota</taxon>
        <taxon>Chytridiomycota incertae sedis</taxon>
        <taxon>Chytridiomycetes</taxon>
        <taxon>Rhizophydiales</taxon>
        <taxon>Rhizophydiales incertae sedis</taxon>
        <taxon>Polyrhizophydium</taxon>
    </lineage>
</organism>
<evidence type="ECO:0000259" key="1">
    <source>
        <dbReference type="PROSITE" id="PS50181"/>
    </source>
</evidence>
<dbReference type="InterPro" id="IPR001810">
    <property type="entry name" value="F-box_dom"/>
</dbReference>
<dbReference type="SMART" id="SM00449">
    <property type="entry name" value="SPRY"/>
    <property type="match status" value="2"/>
</dbReference>
<dbReference type="InterPro" id="IPR013320">
    <property type="entry name" value="ConA-like_dom_sf"/>
</dbReference>
<dbReference type="PROSITE" id="PS50181">
    <property type="entry name" value="FBOX"/>
    <property type="match status" value="1"/>
</dbReference>
<evidence type="ECO:0000313" key="3">
    <source>
        <dbReference type="EMBL" id="KAL2912578.1"/>
    </source>
</evidence>
<dbReference type="InterPro" id="IPR003877">
    <property type="entry name" value="SPRY_dom"/>
</dbReference>
<dbReference type="Pfam" id="PF00622">
    <property type="entry name" value="SPRY"/>
    <property type="match status" value="2"/>
</dbReference>
<dbReference type="EMBL" id="JADGIZ020000062">
    <property type="protein sequence ID" value="KAL2912578.1"/>
    <property type="molecule type" value="Genomic_DNA"/>
</dbReference>
<dbReference type="Gene3D" id="2.60.120.920">
    <property type="match status" value="2"/>
</dbReference>
<comment type="caution">
    <text evidence="3">The sequence shown here is derived from an EMBL/GenBank/DDBJ whole genome shotgun (WGS) entry which is preliminary data.</text>
</comment>
<dbReference type="InterPro" id="IPR050618">
    <property type="entry name" value="Ubq-SigPath_Reg"/>
</dbReference>
<evidence type="ECO:0000313" key="4">
    <source>
        <dbReference type="Proteomes" id="UP001527925"/>
    </source>
</evidence>
<dbReference type="Proteomes" id="UP001527925">
    <property type="component" value="Unassembled WGS sequence"/>
</dbReference>
<dbReference type="InterPro" id="IPR043136">
    <property type="entry name" value="B30.2/SPRY_sf"/>
</dbReference>
<evidence type="ECO:0000259" key="2">
    <source>
        <dbReference type="PROSITE" id="PS50188"/>
    </source>
</evidence>
<gene>
    <name evidence="3" type="primary">SPRYD3_2</name>
    <name evidence="3" type="ORF">HK105_207977</name>
</gene>
<feature type="domain" description="F-box" evidence="1">
    <location>
        <begin position="16"/>
        <end position="64"/>
    </location>
</feature>
<accession>A0ABR4MZ59</accession>
<dbReference type="PANTHER" id="PTHR12864">
    <property type="entry name" value="RAN BINDING PROTEIN 9-RELATED"/>
    <property type="match status" value="1"/>
</dbReference>